<feature type="transmembrane region" description="Helical" evidence="1">
    <location>
        <begin position="48"/>
        <end position="69"/>
    </location>
</feature>
<evidence type="ECO:0000256" key="1">
    <source>
        <dbReference type="SAM" id="Phobius"/>
    </source>
</evidence>
<name>A0A3B0SA10_9ZZZZ</name>
<reference evidence="2" key="1">
    <citation type="submission" date="2018-06" db="EMBL/GenBank/DDBJ databases">
        <authorList>
            <person name="Zhirakovskaya E."/>
        </authorList>
    </citation>
    <scope>NUCLEOTIDE SEQUENCE</scope>
</reference>
<proteinExistence type="predicted"/>
<gene>
    <name evidence="2" type="ORF">MNBD_ALPHA08-175</name>
</gene>
<keyword evidence="1" id="KW-0812">Transmembrane</keyword>
<keyword evidence="1" id="KW-0472">Membrane</keyword>
<keyword evidence="1" id="KW-1133">Transmembrane helix</keyword>
<sequence>MSAAVLTVLIGVIHSWLGEHRLIGPLLSPQHRSGMLAKSVFARRVLRFAWHLTTLTWWGIAALLIALAWSPLDETGRMVLTIIALTFLLLGTATLIVGRGRHLAWIVFYAIAALSMSPVF</sequence>
<feature type="transmembrane region" description="Helical" evidence="1">
    <location>
        <begin position="103"/>
        <end position="119"/>
    </location>
</feature>
<dbReference type="EMBL" id="UOEC01000206">
    <property type="protein sequence ID" value="VAW03095.1"/>
    <property type="molecule type" value="Genomic_DNA"/>
</dbReference>
<dbReference type="AlphaFoldDB" id="A0A3B0SA10"/>
<accession>A0A3B0SA10</accession>
<evidence type="ECO:0000313" key="2">
    <source>
        <dbReference type="EMBL" id="VAW03095.1"/>
    </source>
</evidence>
<organism evidence="2">
    <name type="scientific">hydrothermal vent metagenome</name>
    <dbReference type="NCBI Taxonomy" id="652676"/>
    <lineage>
        <taxon>unclassified sequences</taxon>
        <taxon>metagenomes</taxon>
        <taxon>ecological metagenomes</taxon>
    </lineage>
</organism>
<feature type="transmembrane region" description="Helical" evidence="1">
    <location>
        <begin position="78"/>
        <end position="97"/>
    </location>
</feature>
<protein>
    <submittedName>
        <fullName evidence="2">Uncharacterized protein</fullName>
    </submittedName>
</protein>